<dbReference type="PANTHER" id="PTHR48081">
    <property type="entry name" value="AB HYDROLASE SUPERFAMILY PROTEIN C4A8.06C"/>
    <property type="match status" value="1"/>
</dbReference>
<accession>A0A1H7F147</accession>
<dbReference type="SUPFAM" id="SSF53474">
    <property type="entry name" value="alpha/beta-Hydrolases"/>
    <property type="match status" value="1"/>
</dbReference>
<dbReference type="STRING" id="235985.SAMN05414137_10121"/>
<dbReference type="EMBL" id="FOAZ01000001">
    <property type="protein sequence ID" value="SEK19564.1"/>
    <property type="molecule type" value="Genomic_DNA"/>
</dbReference>
<dbReference type="InterPro" id="IPR049492">
    <property type="entry name" value="BD-FAE-like_dom"/>
</dbReference>
<evidence type="ECO:0000313" key="3">
    <source>
        <dbReference type="EMBL" id="SEK19564.1"/>
    </source>
</evidence>
<dbReference type="AlphaFoldDB" id="A0A1H7F147"/>
<protein>
    <submittedName>
        <fullName evidence="3">Acetyl esterase/lipase</fullName>
    </submittedName>
</protein>
<dbReference type="Gene3D" id="3.40.50.1820">
    <property type="entry name" value="alpha/beta hydrolase"/>
    <property type="match status" value="1"/>
</dbReference>
<dbReference type="PANTHER" id="PTHR48081:SF33">
    <property type="entry name" value="KYNURENINE FORMAMIDASE"/>
    <property type="match status" value="1"/>
</dbReference>
<reference evidence="4" key="1">
    <citation type="submission" date="2016-10" db="EMBL/GenBank/DDBJ databases">
        <authorList>
            <person name="Varghese N."/>
        </authorList>
    </citation>
    <scope>NUCLEOTIDE SEQUENCE [LARGE SCALE GENOMIC DNA]</scope>
    <source>
        <strain evidence="4">DSM 45096 / BCRC 16803 / CGMCC 4.1857 / CIP 109030 / JCM 12277 / KCTC 19219 / NBRC 100920 / 33214</strain>
    </source>
</reference>
<dbReference type="InterPro" id="IPR050300">
    <property type="entry name" value="GDXG_lipolytic_enzyme"/>
</dbReference>
<evidence type="ECO:0000256" key="1">
    <source>
        <dbReference type="ARBA" id="ARBA00022801"/>
    </source>
</evidence>
<dbReference type="Pfam" id="PF20434">
    <property type="entry name" value="BD-FAE"/>
    <property type="match status" value="1"/>
</dbReference>
<dbReference type="InterPro" id="IPR029058">
    <property type="entry name" value="AB_hydrolase_fold"/>
</dbReference>
<evidence type="ECO:0000259" key="2">
    <source>
        <dbReference type="Pfam" id="PF20434"/>
    </source>
</evidence>
<name>A0A1H7F147_STRJI</name>
<dbReference type="OrthoDB" id="255603at2"/>
<feature type="domain" description="BD-FAE-like" evidence="2">
    <location>
        <begin position="45"/>
        <end position="223"/>
    </location>
</feature>
<gene>
    <name evidence="3" type="ORF">SAMN05414137_10121</name>
</gene>
<dbReference type="GO" id="GO:0016787">
    <property type="term" value="F:hydrolase activity"/>
    <property type="evidence" value="ECO:0007669"/>
    <property type="project" value="UniProtKB-KW"/>
</dbReference>
<dbReference type="RefSeq" id="WP_042453552.1">
    <property type="nucleotide sequence ID" value="NZ_BBPN01000029.1"/>
</dbReference>
<proteinExistence type="predicted"/>
<keyword evidence="1" id="KW-0378">Hydrolase</keyword>
<dbReference type="eggNOG" id="COG1506">
    <property type="taxonomic scope" value="Bacteria"/>
</dbReference>
<evidence type="ECO:0000313" key="4">
    <source>
        <dbReference type="Proteomes" id="UP000183015"/>
    </source>
</evidence>
<keyword evidence="4" id="KW-1185">Reference proteome</keyword>
<sequence length="263" mass="27972">MLDEDALGALRLQADHTNTYGGHPEQVVDFLFPRGTGGPGAEGKTMVVLFHGGFWRPRWDRHHTAPLAEALAAEGFLVAVPEYRRATGWPEIFDDVAVCAEALPMMTAAQGLRPTRVVYVGHSAGGHLALWAAARRRLPAGSPWRSEGHPDAAVALAGCASLRLSDEWELGGGAARAMMGGSVDALASRYADCDPAALLPLGVPTTLIHGEDDDSVPPTMSRAYARAARESGDEVHLIELPDVEHFGVIDPTSPAWPHLLAAL</sequence>
<organism evidence="3 4">
    <name type="scientific">Streptacidiphilus jiangxiensis</name>
    <dbReference type="NCBI Taxonomy" id="235985"/>
    <lineage>
        <taxon>Bacteria</taxon>
        <taxon>Bacillati</taxon>
        <taxon>Actinomycetota</taxon>
        <taxon>Actinomycetes</taxon>
        <taxon>Kitasatosporales</taxon>
        <taxon>Streptomycetaceae</taxon>
        <taxon>Streptacidiphilus</taxon>
    </lineage>
</organism>
<dbReference type="Proteomes" id="UP000183015">
    <property type="component" value="Unassembled WGS sequence"/>
</dbReference>